<dbReference type="InterPro" id="IPR016181">
    <property type="entry name" value="Acyl_CoA_acyltransferase"/>
</dbReference>
<proteinExistence type="predicted"/>
<sequence length="301" mass="32967">MSELLELPATLVARPLVMSDATAVYEVMAASEVHDVGWAEIAEADIVADWQRPSYDVSAATVGVFDGDRLVAYAEFMGHDRGDASVHPAYRGRGIGTALAGWMQQRARAGGATKVGMPVPVGSDGDRLLEALGYEVRWNSWVLTLPEGTTIPDRELPEGYTLREAGPDDYEACWTVLEDAFLEWSVRDREPFEDFVARTLERPGFQPWNLRLVTDGDGEVVGVTIVLLYDTEAYVDRIATRKDQRGKGLAQAMLVDAFAVAREHGATTSGLNTDSRTGALGLYEKVGMKVTQNWVNRAIDV</sequence>
<keyword evidence="2 4" id="KW-0012">Acyltransferase</keyword>
<gene>
    <name evidence="4" type="ORF">ACFPKY_03765</name>
</gene>
<dbReference type="SUPFAM" id="SSF55729">
    <property type="entry name" value="Acyl-CoA N-acyltransferases (Nat)"/>
    <property type="match status" value="2"/>
</dbReference>
<feature type="domain" description="N-acetyltransferase" evidence="3">
    <location>
        <begin position="160"/>
        <end position="301"/>
    </location>
</feature>
<dbReference type="RefSeq" id="WP_345177015.1">
    <property type="nucleotide sequence ID" value="NZ_BAABFQ010000006.1"/>
</dbReference>
<dbReference type="Pfam" id="PF00583">
    <property type="entry name" value="Acetyltransf_1"/>
    <property type="match status" value="2"/>
</dbReference>
<organism evidence="4 5">
    <name type="scientific">Nocardioides caricicola</name>
    <dbReference type="NCBI Taxonomy" id="634770"/>
    <lineage>
        <taxon>Bacteria</taxon>
        <taxon>Bacillati</taxon>
        <taxon>Actinomycetota</taxon>
        <taxon>Actinomycetes</taxon>
        <taxon>Propionibacteriales</taxon>
        <taxon>Nocardioidaceae</taxon>
        <taxon>Nocardioides</taxon>
    </lineage>
</organism>
<name>A0ABW0MWA6_9ACTN</name>
<evidence type="ECO:0000256" key="1">
    <source>
        <dbReference type="ARBA" id="ARBA00022679"/>
    </source>
</evidence>
<evidence type="ECO:0000259" key="3">
    <source>
        <dbReference type="PROSITE" id="PS51186"/>
    </source>
</evidence>
<evidence type="ECO:0000313" key="4">
    <source>
        <dbReference type="EMBL" id="MFC5492199.1"/>
    </source>
</evidence>
<evidence type="ECO:0000313" key="5">
    <source>
        <dbReference type="Proteomes" id="UP001595956"/>
    </source>
</evidence>
<dbReference type="PANTHER" id="PTHR43877:SF2">
    <property type="entry name" value="AMINOALKYLPHOSPHONATE N-ACETYLTRANSFERASE-RELATED"/>
    <property type="match status" value="1"/>
</dbReference>
<dbReference type="EC" id="2.3.1.-" evidence="4"/>
<dbReference type="Gene3D" id="3.40.630.30">
    <property type="match status" value="1"/>
</dbReference>
<dbReference type="PROSITE" id="PS51186">
    <property type="entry name" value="GNAT"/>
    <property type="match status" value="2"/>
</dbReference>
<dbReference type="InterPro" id="IPR050832">
    <property type="entry name" value="Bact_Acetyltransf"/>
</dbReference>
<protein>
    <submittedName>
        <fullName evidence="4">GNAT family N-acetyltransferase</fullName>
        <ecNumber evidence="4">2.3.1.-</ecNumber>
    </submittedName>
</protein>
<comment type="caution">
    <text evidence="4">The sequence shown here is derived from an EMBL/GenBank/DDBJ whole genome shotgun (WGS) entry which is preliminary data.</text>
</comment>
<reference evidence="5" key="1">
    <citation type="journal article" date="2019" name="Int. J. Syst. Evol. Microbiol.">
        <title>The Global Catalogue of Microorganisms (GCM) 10K type strain sequencing project: providing services to taxonomists for standard genome sequencing and annotation.</title>
        <authorList>
            <consortium name="The Broad Institute Genomics Platform"/>
            <consortium name="The Broad Institute Genome Sequencing Center for Infectious Disease"/>
            <person name="Wu L."/>
            <person name="Ma J."/>
        </authorList>
    </citation>
    <scope>NUCLEOTIDE SEQUENCE [LARGE SCALE GENOMIC DNA]</scope>
    <source>
        <strain evidence="5">KACC 13778</strain>
    </source>
</reference>
<dbReference type="EMBL" id="JBHSMD010000001">
    <property type="protein sequence ID" value="MFC5492199.1"/>
    <property type="molecule type" value="Genomic_DNA"/>
</dbReference>
<dbReference type="PANTHER" id="PTHR43877">
    <property type="entry name" value="AMINOALKYLPHOSPHONATE N-ACETYLTRANSFERASE-RELATED-RELATED"/>
    <property type="match status" value="1"/>
</dbReference>
<dbReference type="InterPro" id="IPR000182">
    <property type="entry name" value="GNAT_dom"/>
</dbReference>
<dbReference type="Proteomes" id="UP001595956">
    <property type="component" value="Unassembled WGS sequence"/>
</dbReference>
<dbReference type="GO" id="GO:0016746">
    <property type="term" value="F:acyltransferase activity"/>
    <property type="evidence" value="ECO:0007669"/>
    <property type="project" value="UniProtKB-KW"/>
</dbReference>
<dbReference type="CDD" id="cd04301">
    <property type="entry name" value="NAT_SF"/>
    <property type="match status" value="2"/>
</dbReference>
<feature type="domain" description="N-acetyltransferase" evidence="3">
    <location>
        <begin position="11"/>
        <end position="152"/>
    </location>
</feature>
<accession>A0ABW0MWA6</accession>
<keyword evidence="1 4" id="KW-0808">Transferase</keyword>
<keyword evidence="5" id="KW-1185">Reference proteome</keyword>
<evidence type="ECO:0000256" key="2">
    <source>
        <dbReference type="ARBA" id="ARBA00023315"/>
    </source>
</evidence>